<dbReference type="InterPro" id="IPR036868">
    <property type="entry name" value="TusA-like_sf"/>
</dbReference>
<dbReference type="SUPFAM" id="SSF64307">
    <property type="entry name" value="SirA-like"/>
    <property type="match status" value="1"/>
</dbReference>
<evidence type="ECO:0000313" key="2">
    <source>
        <dbReference type="EMBL" id="RRD00712.1"/>
    </source>
</evidence>
<proteinExistence type="predicted"/>
<dbReference type="EMBL" id="RQXV01000002">
    <property type="protein sequence ID" value="RRD00712.1"/>
    <property type="molecule type" value="Genomic_DNA"/>
</dbReference>
<keyword evidence="3" id="KW-1185">Reference proteome</keyword>
<organism evidence="2 3">
    <name type="scientific">Amphritea balenae</name>
    <dbReference type="NCBI Taxonomy" id="452629"/>
    <lineage>
        <taxon>Bacteria</taxon>
        <taxon>Pseudomonadati</taxon>
        <taxon>Pseudomonadota</taxon>
        <taxon>Gammaproteobacteria</taxon>
        <taxon>Oceanospirillales</taxon>
        <taxon>Oceanospirillaceae</taxon>
        <taxon>Amphritea</taxon>
    </lineage>
</organism>
<dbReference type="Proteomes" id="UP000267535">
    <property type="component" value="Unassembled WGS sequence"/>
</dbReference>
<gene>
    <name evidence="2" type="ORF">EHS89_06410</name>
</gene>
<feature type="domain" description="DUF2249" evidence="1">
    <location>
        <begin position="7"/>
        <end position="71"/>
    </location>
</feature>
<evidence type="ECO:0000313" key="3">
    <source>
        <dbReference type="Proteomes" id="UP000267535"/>
    </source>
</evidence>
<dbReference type="AlphaFoldDB" id="A0A3P1SU36"/>
<accession>A0A3P1SU36</accession>
<name>A0A3P1SU36_9GAMM</name>
<comment type="caution">
    <text evidence="2">The sequence shown here is derived from an EMBL/GenBank/DDBJ whole genome shotgun (WGS) entry which is preliminary data.</text>
</comment>
<reference evidence="2 3" key="1">
    <citation type="submission" date="2018-11" db="EMBL/GenBank/DDBJ databases">
        <title>The draft genome sequence of Amphritea balenae JAMM 1525T.</title>
        <authorList>
            <person name="Fang Z."/>
            <person name="Zhang Y."/>
            <person name="Han X."/>
        </authorList>
    </citation>
    <scope>NUCLEOTIDE SEQUENCE [LARGE SCALE GENOMIC DNA]</scope>
    <source>
        <strain evidence="2 3">JAMM 1525</strain>
    </source>
</reference>
<evidence type="ECO:0000259" key="1">
    <source>
        <dbReference type="Pfam" id="PF10006"/>
    </source>
</evidence>
<sequence length="92" mass="10527">MPNLLALDVSDLEPPEPMTAILHELQQLNPDTALKVCHRKRPVPLFSFLQEMGYAYHCVELGVSNLVIYIWPEDDRLLAEFCHQQASQDILP</sequence>
<dbReference type="OrthoDB" id="5958858at2"/>
<dbReference type="Pfam" id="PF10006">
    <property type="entry name" value="DUF2249"/>
    <property type="match status" value="1"/>
</dbReference>
<protein>
    <submittedName>
        <fullName evidence="2">DUF2249 domain-containing protein</fullName>
    </submittedName>
</protein>
<dbReference type="InterPro" id="IPR018720">
    <property type="entry name" value="DUF2249"/>
</dbReference>
<dbReference type="RefSeq" id="WP_124925295.1">
    <property type="nucleotide sequence ID" value="NZ_BMOH01000003.1"/>
</dbReference>